<evidence type="ECO:0000256" key="1">
    <source>
        <dbReference type="SAM" id="SignalP"/>
    </source>
</evidence>
<feature type="signal peptide" evidence="1">
    <location>
        <begin position="1"/>
        <end position="32"/>
    </location>
</feature>
<dbReference type="EMBL" id="JBHSFO010000005">
    <property type="protein sequence ID" value="MFC4604427.1"/>
    <property type="molecule type" value="Genomic_DNA"/>
</dbReference>
<reference evidence="3" key="1">
    <citation type="journal article" date="2019" name="Int. J. Syst. Evol. Microbiol.">
        <title>The Global Catalogue of Microorganisms (GCM) 10K type strain sequencing project: providing services to taxonomists for standard genome sequencing and annotation.</title>
        <authorList>
            <consortium name="The Broad Institute Genomics Platform"/>
            <consortium name="The Broad Institute Genome Sequencing Center for Infectious Disease"/>
            <person name="Wu L."/>
            <person name="Ma J."/>
        </authorList>
    </citation>
    <scope>NUCLEOTIDE SEQUENCE [LARGE SCALE GENOMIC DNA]</scope>
    <source>
        <strain evidence="3">CCUG 54520</strain>
    </source>
</reference>
<keyword evidence="1" id="KW-0732">Signal</keyword>
<evidence type="ECO:0000313" key="3">
    <source>
        <dbReference type="Proteomes" id="UP001595914"/>
    </source>
</evidence>
<evidence type="ECO:0008006" key="4">
    <source>
        <dbReference type="Google" id="ProtNLM"/>
    </source>
</evidence>
<dbReference type="RefSeq" id="WP_378417231.1">
    <property type="nucleotide sequence ID" value="NZ_JBHSFO010000005.1"/>
</dbReference>
<feature type="chain" id="PRO_5046085142" description="Secreted protein" evidence="1">
    <location>
        <begin position="33"/>
        <end position="177"/>
    </location>
</feature>
<keyword evidence="3" id="KW-1185">Reference proteome</keyword>
<proteinExistence type="predicted"/>
<name>A0ABV9FS34_9NOCA</name>
<sequence length="177" mass="18111">MRRAAIHRSFFPQTLASVAVLTLPLCSSAAAAANPPPVPVPTTTAFQVPVRYVAGCLSELLMCWNPTPLISVTPSATTGAPGAVTFATEPPTGICVALDMTVNWRNLTTGAAGTTVLKHVVPDYSRPVAPDGWCRYGPATVSTGSGTVAATADVGAPLPAPAYQILITPGLGTFQVP</sequence>
<protein>
    <recommendedName>
        <fullName evidence="4">Secreted protein</fullName>
    </recommendedName>
</protein>
<comment type="caution">
    <text evidence="2">The sequence shown here is derived from an EMBL/GenBank/DDBJ whole genome shotgun (WGS) entry which is preliminary data.</text>
</comment>
<dbReference type="Proteomes" id="UP001595914">
    <property type="component" value="Unassembled WGS sequence"/>
</dbReference>
<accession>A0ABV9FS34</accession>
<evidence type="ECO:0000313" key="2">
    <source>
        <dbReference type="EMBL" id="MFC4604427.1"/>
    </source>
</evidence>
<organism evidence="2 3">
    <name type="scientific">Rhodococcus kronopolitis</name>
    <dbReference type="NCBI Taxonomy" id="1460226"/>
    <lineage>
        <taxon>Bacteria</taxon>
        <taxon>Bacillati</taxon>
        <taxon>Actinomycetota</taxon>
        <taxon>Actinomycetes</taxon>
        <taxon>Mycobacteriales</taxon>
        <taxon>Nocardiaceae</taxon>
        <taxon>Rhodococcus</taxon>
    </lineage>
</organism>
<gene>
    <name evidence="2" type="ORF">ACFO6S_12095</name>
</gene>